<gene>
    <name evidence="2" type="ORF">HPULCUR_009400</name>
</gene>
<dbReference type="EMBL" id="BAABUJ010000031">
    <property type="protein sequence ID" value="GAA5803915.1"/>
    <property type="molecule type" value="Genomic_DNA"/>
</dbReference>
<dbReference type="Proteomes" id="UP001476247">
    <property type="component" value="Unassembled WGS sequence"/>
</dbReference>
<protein>
    <submittedName>
        <fullName evidence="2">Uncharacterized protein</fullName>
    </submittedName>
</protein>
<organism evidence="2 3">
    <name type="scientific">Helicostylum pulchrum</name>
    <dbReference type="NCBI Taxonomy" id="562976"/>
    <lineage>
        <taxon>Eukaryota</taxon>
        <taxon>Fungi</taxon>
        <taxon>Fungi incertae sedis</taxon>
        <taxon>Mucoromycota</taxon>
        <taxon>Mucoromycotina</taxon>
        <taxon>Mucoromycetes</taxon>
        <taxon>Mucorales</taxon>
        <taxon>Mucorineae</taxon>
        <taxon>Mucoraceae</taxon>
        <taxon>Helicostylum</taxon>
    </lineage>
</organism>
<accession>A0ABP9YBC4</accession>
<evidence type="ECO:0000313" key="3">
    <source>
        <dbReference type="Proteomes" id="UP001476247"/>
    </source>
</evidence>
<comment type="caution">
    <text evidence="2">The sequence shown here is derived from an EMBL/GenBank/DDBJ whole genome shotgun (WGS) entry which is preliminary data.</text>
</comment>
<sequence length="286" mass="32992">MHSKKKQRAKFEDSSNRIPSWRTPGPKRERMENEAESSTSSTSSTKRVKNDTDNNFYIEALSNEMRIRLTNKIRTCLDNKDDINTLKTQCLNATRLERGTATTAEQKANVPATIIEKFLKRQKKGNVEYWLDFVAENFDSIHLEVNRKRKGKGKEKEVEKEIVSDDTIPLNKVLDTSSSNHNTDEVRTFTTSISKIFRKDLPKDILRQFLSIISNTLVESTDYITTYGVQLFKMLIQFKDKRFELDEANNVVLSSIQGPKLKEYLPSDFNVYQPNQCSPPAPDRDL</sequence>
<name>A0ABP9YBC4_9FUNG</name>
<reference evidence="2 3" key="1">
    <citation type="submission" date="2024-04" db="EMBL/GenBank/DDBJ databases">
        <title>genome sequences of Mucor flavus KT1a and Helicostylum pulchrum KT1b strains isolation_sourced from the surface of a dry-aged beef.</title>
        <authorList>
            <person name="Toyotome T."/>
            <person name="Hosono M."/>
            <person name="Torimaru M."/>
            <person name="Fukuda K."/>
            <person name="Mikami N."/>
        </authorList>
    </citation>
    <scope>NUCLEOTIDE SEQUENCE [LARGE SCALE GENOMIC DNA]</scope>
    <source>
        <strain evidence="2 3">KT1b</strain>
    </source>
</reference>
<proteinExistence type="predicted"/>
<feature type="region of interest" description="Disordered" evidence="1">
    <location>
        <begin position="1"/>
        <end position="50"/>
    </location>
</feature>
<evidence type="ECO:0000256" key="1">
    <source>
        <dbReference type="SAM" id="MobiDB-lite"/>
    </source>
</evidence>
<keyword evidence="3" id="KW-1185">Reference proteome</keyword>
<evidence type="ECO:0000313" key="2">
    <source>
        <dbReference type="EMBL" id="GAA5803915.1"/>
    </source>
</evidence>